<organism evidence="2 3">
    <name type="scientific">Linum trigynum</name>
    <dbReference type="NCBI Taxonomy" id="586398"/>
    <lineage>
        <taxon>Eukaryota</taxon>
        <taxon>Viridiplantae</taxon>
        <taxon>Streptophyta</taxon>
        <taxon>Embryophyta</taxon>
        <taxon>Tracheophyta</taxon>
        <taxon>Spermatophyta</taxon>
        <taxon>Magnoliopsida</taxon>
        <taxon>eudicotyledons</taxon>
        <taxon>Gunneridae</taxon>
        <taxon>Pentapetalae</taxon>
        <taxon>rosids</taxon>
        <taxon>fabids</taxon>
        <taxon>Malpighiales</taxon>
        <taxon>Linaceae</taxon>
        <taxon>Linum</taxon>
    </lineage>
</organism>
<protein>
    <submittedName>
        <fullName evidence="2">Uncharacterized protein</fullName>
    </submittedName>
</protein>
<evidence type="ECO:0000313" key="3">
    <source>
        <dbReference type="Proteomes" id="UP001497516"/>
    </source>
</evidence>
<dbReference type="AlphaFoldDB" id="A0AAV2EEL3"/>
<accession>A0AAV2EEL3</accession>
<gene>
    <name evidence="2" type="ORF">LTRI10_LOCUS25230</name>
</gene>
<feature type="region of interest" description="Disordered" evidence="1">
    <location>
        <begin position="24"/>
        <end position="72"/>
    </location>
</feature>
<feature type="compositionally biased region" description="Basic and acidic residues" evidence="1">
    <location>
        <begin position="24"/>
        <end position="34"/>
    </location>
</feature>
<proteinExistence type="predicted"/>
<reference evidence="2 3" key="1">
    <citation type="submission" date="2024-04" db="EMBL/GenBank/DDBJ databases">
        <authorList>
            <person name="Fracassetti M."/>
        </authorList>
    </citation>
    <scope>NUCLEOTIDE SEQUENCE [LARGE SCALE GENOMIC DNA]</scope>
</reference>
<dbReference type="Proteomes" id="UP001497516">
    <property type="component" value="Chromosome 4"/>
</dbReference>
<evidence type="ECO:0000256" key="1">
    <source>
        <dbReference type="SAM" id="MobiDB-lite"/>
    </source>
</evidence>
<keyword evidence="3" id="KW-1185">Reference proteome</keyword>
<sequence length="72" mass="8331">MSSSKFFDPEWVHLSQLLQQSLDRYEREERERAKGAATDGKATSRPRAKRSSGDELGQPWQPRRKLDRSALT</sequence>
<name>A0AAV2EEL3_9ROSI</name>
<evidence type="ECO:0000313" key="2">
    <source>
        <dbReference type="EMBL" id="CAL1383995.1"/>
    </source>
</evidence>
<dbReference type="EMBL" id="OZ034817">
    <property type="protein sequence ID" value="CAL1383995.1"/>
    <property type="molecule type" value="Genomic_DNA"/>
</dbReference>